<sequence>MIEQLLVGYFKFNLLLAVAFGVWRMLRIVESMLFIKRSSHGRLAHARMLFASVIFLPILVKLMAIQSPLAPLFIDTATPQIVSEQLAEIQPNPIALISSVEIETNSKMATSNGASNSISNLLNVNIWLVLLLSLAAGALWRGSRSYRELLFLKRVIGNSQPLKRIGHVHFKFSDEISVPFATRLGREKYIVIPAYLLLSKEKMRIVIKHEGHHLRAGDLSWSAIVELLSILCFWNPAAYYWKLEIHNLQEYACDEAVLRNGTVSKYAYAECLYKVAENSLCEHYIFSAPMSLRMSDDNDHSSELRKRITALNVVSRSTGKSPKSSLLLATVMSLISVIAFGRVEALMPQMAISSLTNAMVVSGSVFNRYIATTNVESLLQDIIVEPQLVIRSIHSQKGAIHIGENVRISGTVSNVDGDINMPDGGTVGRDVASTNGDIYLAEAVIEGTVRAGRGSIRLQNTSIMEDLIIGQSDGGFVNSASVFVGPHTEVVGNIVVYNGINLYVHESALVGEIYGATPIYYSDELAAKFAPKPTFFPLFR</sequence>
<feature type="domain" description="Peptidase M56" evidence="2">
    <location>
        <begin position="54"/>
        <end position="284"/>
    </location>
</feature>
<dbReference type="EMBL" id="NVUL01000053">
    <property type="protein sequence ID" value="PCI76724.1"/>
    <property type="molecule type" value="Genomic_DNA"/>
</dbReference>
<evidence type="ECO:0000259" key="2">
    <source>
        <dbReference type="Pfam" id="PF05569"/>
    </source>
</evidence>
<name>A0A2A4X2I9_9GAMM</name>
<dbReference type="PANTHER" id="PTHR34978">
    <property type="entry name" value="POSSIBLE SENSOR-TRANSDUCER PROTEIN BLAR"/>
    <property type="match status" value="1"/>
</dbReference>
<feature type="transmembrane region" description="Helical" evidence="1">
    <location>
        <begin position="325"/>
        <end position="343"/>
    </location>
</feature>
<reference evidence="4" key="1">
    <citation type="submission" date="2017-08" db="EMBL/GenBank/DDBJ databases">
        <title>A dynamic microbial community with high functional redundancy inhabits the cold, oxic subseafloor aquifer.</title>
        <authorList>
            <person name="Tully B.J."/>
            <person name="Wheat C.G."/>
            <person name="Glazer B.T."/>
            <person name="Huber J.A."/>
        </authorList>
    </citation>
    <scope>NUCLEOTIDE SEQUENCE [LARGE SCALE GENOMIC DNA]</scope>
</reference>
<protein>
    <recommendedName>
        <fullName evidence="2">Peptidase M56 domain-containing protein</fullName>
    </recommendedName>
</protein>
<evidence type="ECO:0000313" key="3">
    <source>
        <dbReference type="EMBL" id="PCI76724.1"/>
    </source>
</evidence>
<dbReference type="InterPro" id="IPR052173">
    <property type="entry name" value="Beta-lactam_resp_regulator"/>
</dbReference>
<keyword evidence="1" id="KW-0812">Transmembrane</keyword>
<dbReference type="AlphaFoldDB" id="A0A2A4X2I9"/>
<keyword evidence="1" id="KW-0472">Membrane</keyword>
<feature type="transmembrane region" description="Helical" evidence="1">
    <location>
        <begin position="121"/>
        <end position="140"/>
    </location>
</feature>
<organism evidence="3 4">
    <name type="scientific">SAR86 cluster bacterium</name>
    <dbReference type="NCBI Taxonomy" id="2030880"/>
    <lineage>
        <taxon>Bacteria</taxon>
        <taxon>Pseudomonadati</taxon>
        <taxon>Pseudomonadota</taxon>
        <taxon>Gammaproteobacteria</taxon>
        <taxon>SAR86 cluster</taxon>
    </lineage>
</organism>
<feature type="transmembrane region" description="Helical" evidence="1">
    <location>
        <begin position="46"/>
        <end position="65"/>
    </location>
</feature>
<comment type="caution">
    <text evidence="3">The sequence shown here is derived from an EMBL/GenBank/DDBJ whole genome shotgun (WGS) entry which is preliminary data.</text>
</comment>
<evidence type="ECO:0000256" key="1">
    <source>
        <dbReference type="SAM" id="Phobius"/>
    </source>
</evidence>
<dbReference type="CDD" id="cd07341">
    <property type="entry name" value="M56_BlaR1_MecR1_like"/>
    <property type="match status" value="1"/>
</dbReference>
<feature type="transmembrane region" description="Helical" evidence="1">
    <location>
        <begin position="6"/>
        <end position="26"/>
    </location>
</feature>
<gene>
    <name evidence="3" type="ORF">COB20_09830</name>
</gene>
<proteinExistence type="predicted"/>
<keyword evidence="1" id="KW-1133">Transmembrane helix</keyword>
<accession>A0A2A4X2I9</accession>
<evidence type="ECO:0000313" key="4">
    <source>
        <dbReference type="Proteomes" id="UP000218767"/>
    </source>
</evidence>
<dbReference type="PANTHER" id="PTHR34978:SF3">
    <property type="entry name" value="SLR0241 PROTEIN"/>
    <property type="match status" value="1"/>
</dbReference>
<dbReference type="Proteomes" id="UP000218767">
    <property type="component" value="Unassembled WGS sequence"/>
</dbReference>
<dbReference type="InterPro" id="IPR008756">
    <property type="entry name" value="Peptidase_M56"/>
</dbReference>
<dbReference type="Pfam" id="PF05569">
    <property type="entry name" value="Peptidase_M56"/>
    <property type="match status" value="1"/>
</dbReference>